<keyword evidence="10" id="KW-0479">Metal-binding</keyword>
<dbReference type="NCBIfam" id="NF000595">
    <property type="entry name" value="PRK00015.1-3"/>
    <property type="match status" value="1"/>
</dbReference>
<evidence type="ECO:0000256" key="1">
    <source>
        <dbReference type="ARBA" id="ARBA00000077"/>
    </source>
</evidence>
<dbReference type="AlphaFoldDB" id="A0A6C0BRL1"/>
<evidence type="ECO:0000256" key="13">
    <source>
        <dbReference type="ARBA" id="ARBA00023211"/>
    </source>
</evidence>
<accession>A0A6C0BRL1</accession>
<dbReference type="CDD" id="cd07182">
    <property type="entry name" value="RNase_HII_bacteria_HII_like"/>
    <property type="match status" value="1"/>
</dbReference>
<dbReference type="GO" id="GO:0005737">
    <property type="term" value="C:cytoplasm"/>
    <property type="evidence" value="ECO:0007669"/>
    <property type="project" value="UniProtKB-SubCell"/>
</dbReference>
<protein>
    <recommendedName>
        <fullName evidence="7">Ribonuclease HII</fullName>
        <ecNumber evidence="6">3.1.26.4</ecNumber>
    </recommendedName>
</protein>
<proteinExistence type="inferred from homology"/>
<dbReference type="GO" id="GO:0006298">
    <property type="term" value="P:mismatch repair"/>
    <property type="evidence" value="ECO:0007669"/>
    <property type="project" value="TreeGrafter"/>
</dbReference>
<keyword evidence="9" id="KW-0540">Nuclease</keyword>
<dbReference type="GO" id="GO:0004523">
    <property type="term" value="F:RNA-DNA hybrid ribonuclease activity"/>
    <property type="evidence" value="ECO:0007669"/>
    <property type="project" value="UniProtKB-EC"/>
</dbReference>
<dbReference type="PROSITE" id="PS51975">
    <property type="entry name" value="RNASE_H_2"/>
    <property type="match status" value="1"/>
</dbReference>
<dbReference type="EC" id="3.1.26.4" evidence="6"/>
<dbReference type="PANTHER" id="PTHR10954">
    <property type="entry name" value="RIBONUCLEASE H2 SUBUNIT A"/>
    <property type="match status" value="1"/>
</dbReference>
<evidence type="ECO:0000256" key="4">
    <source>
        <dbReference type="ARBA" id="ARBA00004496"/>
    </source>
</evidence>
<dbReference type="GO" id="GO:0043137">
    <property type="term" value="P:DNA replication, removal of RNA primer"/>
    <property type="evidence" value="ECO:0007669"/>
    <property type="project" value="TreeGrafter"/>
</dbReference>
<reference evidence="15" key="1">
    <citation type="journal article" date="2020" name="Nature">
        <title>Giant virus diversity and host interactions through global metagenomics.</title>
        <authorList>
            <person name="Schulz F."/>
            <person name="Roux S."/>
            <person name="Paez-Espino D."/>
            <person name="Jungbluth S."/>
            <person name="Walsh D.A."/>
            <person name="Denef V.J."/>
            <person name="McMahon K.D."/>
            <person name="Konstantinidis K.T."/>
            <person name="Eloe-Fadrosh E.A."/>
            <person name="Kyrpides N.C."/>
            <person name="Woyke T."/>
        </authorList>
    </citation>
    <scope>NUCLEOTIDE SEQUENCE</scope>
    <source>
        <strain evidence="15">GVMAG-M-3300018080-19</strain>
    </source>
</reference>
<name>A0A6C0BRL1_9ZZZZ</name>
<comment type="cofactor">
    <cofactor evidence="3">
        <name>Mg(2+)</name>
        <dbReference type="ChEBI" id="CHEBI:18420"/>
    </cofactor>
</comment>
<dbReference type="GO" id="GO:0046872">
    <property type="term" value="F:metal ion binding"/>
    <property type="evidence" value="ECO:0007669"/>
    <property type="project" value="UniProtKB-KW"/>
</dbReference>
<keyword evidence="8" id="KW-0963">Cytoplasm</keyword>
<dbReference type="InterPro" id="IPR001352">
    <property type="entry name" value="RNase_HII/HIII"/>
</dbReference>
<sequence>MPLLSRDLELFERTAGCDEAGRGALAGPVVIAAVILPRDLSPIPTQYLKDSKKLSKSRIHSMHDILQDTCEVAISIIDNQVIDDVNIYWATMKGMKQSLQELRPSLALIDGNAGPPDLGIPWFPVPQGDNKQMCIAAASIIAKFTRDNIMLGYAQIYPGWRFEDHKGYGAADHMARIRSGDYTPIHRRSFRPLKTFLTSC</sequence>
<evidence type="ECO:0000256" key="3">
    <source>
        <dbReference type="ARBA" id="ARBA00001946"/>
    </source>
</evidence>
<dbReference type="InterPro" id="IPR022898">
    <property type="entry name" value="RNase_HII"/>
</dbReference>
<comment type="cofactor">
    <cofactor evidence="2">
        <name>Mn(2+)</name>
        <dbReference type="ChEBI" id="CHEBI:29035"/>
    </cofactor>
</comment>
<dbReference type="PANTHER" id="PTHR10954:SF18">
    <property type="entry name" value="RIBONUCLEASE HII"/>
    <property type="match status" value="1"/>
</dbReference>
<evidence type="ECO:0000256" key="6">
    <source>
        <dbReference type="ARBA" id="ARBA00012180"/>
    </source>
</evidence>
<keyword evidence="12" id="KW-0378">Hydrolase</keyword>
<dbReference type="SUPFAM" id="SSF53098">
    <property type="entry name" value="Ribonuclease H-like"/>
    <property type="match status" value="1"/>
</dbReference>
<dbReference type="GO" id="GO:0032299">
    <property type="term" value="C:ribonuclease H2 complex"/>
    <property type="evidence" value="ECO:0007669"/>
    <property type="project" value="TreeGrafter"/>
</dbReference>
<dbReference type="InterPro" id="IPR036397">
    <property type="entry name" value="RNaseH_sf"/>
</dbReference>
<evidence type="ECO:0000256" key="9">
    <source>
        <dbReference type="ARBA" id="ARBA00022722"/>
    </source>
</evidence>
<feature type="domain" description="RNase H type-2" evidence="14">
    <location>
        <begin position="12"/>
        <end position="200"/>
    </location>
</feature>
<evidence type="ECO:0000256" key="12">
    <source>
        <dbReference type="ARBA" id="ARBA00022801"/>
    </source>
</evidence>
<evidence type="ECO:0000259" key="14">
    <source>
        <dbReference type="PROSITE" id="PS51975"/>
    </source>
</evidence>
<evidence type="ECO:0000256" key="8">
    <source>
        <dbReference type="ARBA" id="ARBA00022490"/>
    </source>
</evidence>
<evidence type="ECO:0000256" key="11">
    <source>
        <dbReference type="ARBA" id="ARBA00022759"/>
    </source>
</evidence>
<comment type="catalytic activity">
    <reaction evidence="1">
        <text>Endonucleolytic cleavage to 5'-phosphomonoester.</text>
        <dbReference type="EC" id="3.1.26.4"/>
    </reaction>
</comment>
<dbReference type="Gene3D" id="3.30.420.10">
    <property type="entry name" value="Ribonuclease H-like superfamily/Ribonuclease H"/>
    <property type="match status" value="1"/>
</dbReference>
<organism evidence="15">
    <name type="scientific">viral metagenome</name>
    <dbReference type="NCBI Taxonomy" id="1070528"/>
    <lineage>
        <taxon>unclassified sequences</taxon>
        <taxon>metagenomes</taxon>
        <taxon>organismal metagenomes</taxon>
    </lineage>
</organism>
<evidence type="ECO:0000256" key="5">
    <source>
        <dbReference type="ARBA" id="ARBA00007383"/>
    </source>
</evidence>
<dbReference type="InterPro" id="IPR024567">
    <property type="entry name" value="RNase_HII/HIII_dom"/>
</dbReference>
<dbReference type="Pfam" id="PF01351">
    <property type="entry name" value="RNase_HII"/>
    <property type="match status" value="1"/>
</dbReference>
<evidence type="ECO:0000256" key="10">
    <source>
        <dbReference type="ARBA" id="ARBA00022723"/>
    </source>
</evidence>
<evidence type="ECO:0000256" key="2">
    <source>
        <dbReference type="ARBA" id="ARBA00001936"/>
    </source>
</evidence>
<evidence type="ECO:0000313" key="15">
    <source>
        <dbReference type="EMBL" id="QHS93903.1"/>
    </source>
</evidence>
<keyword evidence="11" id="KW-0255">Endonuclease</keyword>
<evidence type="ECO:0000256" key="7">
    <source>
        <dbReference type="ARBA" id="ARBA00019179"/>
    </source>
</evidence>
<dbReference type="GO" id="GO:0003723">
    <property type="term" value="F:RNA binding"/>
    <property type="evidence" value="ECO:0007669"/>
    <property type="project" value="InterPro"/>
</dbReference>
<dbReference type="EMBL" id="MN739211">
    <property type="protein sequence ID" value="QHS93903.1"/>
    <property type="molecule type" value="Genomic_DNA"/>
</dbReference>
<comment type="subcellular location">
    <subcellularLocation>
        <location evidence="4">Cytoplasm</location>
    </subcellularLocation>
</comment>
<keyword evidence="13" id="KW-0464">Manganese</keyword>
<dbReference type="InterPro" id="IPR012337">
    <property type="entry name" value="RNaseH-like_sf"/>
</dbReference>
<comment type="similarity">
    <text evidence="5">Belongs to the RNase HII family.</text>
</comment>